<dbReference type="InterPro" id="IPR011110">
    <property type="entry name" value="Reg_prop"/>
</dbReference>
<dbReference type="InterPro" id="IPR003661">
    <property type="entry name" value="HisK_dim/P_dom"/>
</dbReference>
<dbReference type="Gene3D" id="1.10.287.130">
    <property type="match status" value="1"/>
</dbReference>
<dbReference type="Pfam" id="PF07494">
    <property type="entry name" value="Reg_prop"/>
    <property type="match status" value="5"/>
</dbReference>
<comment type="caution">
    <text evidence="6">The sequence shown here is derived from an EMBL/GenBank/DDBJ whole genome shotgun (WGS) entry which is preliminary data.</text>
</comment>
<dbReference type="PROSITE" id="PS50109">
    <property type="entry name" value="HIS_KIN"/>
    <property type="match status" value="1"/>
</dbReference>
<comment type="catalytic activity">
    <reaction evidence="1">
        <text>ATP + protein L-histidine = ADP + protein N-phospho-L-histidine.</text>
        <dbReference type="EC" id="2.7.13.3"/>
    </reaction>
</comment>
<accession>A0A931E086</accession>
<dbReference type="Proteomes" id="UP000628448">
    <property type="component" value="Unassembled WGS sequence"/>
</dbReference>
<name>A0A931E086_9BACT</name>
<dbReference type="InterPro" id="IPR036890">
    <property type="entry name" value="HATPase_C_sf"/>
</dbReference>
<keyword evidence="4" id="KW-1133">Transmembrane helix</keyword>
<dbReference type="RefSeq" id="WP_196989136.1">
    <property type="nucleotide sequence ID" value="NZ_JADWYR010000001.1"/>
</dbReference>
<organism evidence="6 7">
    <name type="scientific">Panacibacter microcysteis</name>
    <dbReference type="NCBI Taxonomy" id="2793269"/>
    <lineage>
        <taxon>Bacteria</taxon>
        <taxon>Pseudomonadati</taxon>
        <taxon>Bacteroidota</taxon>
        <taxon>Chitinophagia</taxon>
        <taxon>Chitinophagales</taxon>
        <taxon>Chitinophagaceae</taxon>
        <taxon>Panacibacter</taxon>
    </lineage>
</organism>
<dbReference type="InterPro" id="IPR004358">
    <property type="entry name" value="Sig_transdc_His_kin-like_C"/>
</dbReference>
<dbReference type="InterPro" id="IPR011123">
    <property type="entry name" value="Y_Y_Y"/>
</dbReference>
<evidence type="ECO:0000313" key="7">
    <source>
        <dbReference type="Proteomes" id="UP000628448"/>
    </source>
</evidence>
<evidence type="ECO:0000256" key="3">
    <source>
        <dbReference type="ARBA" id="ARBA00022553"/>
    </source>
</evidence>
<dbReference type="InterPro" id="IPR003594">
    <property type="entry name" value="HATPase_dom"/>
</dbReference>
<keyword evidence="6" id="KW-0418">Kinase</keyword>
<dbReference type="Gene3D" id="3.30.565.10">
    <property type="entry name" value="Histidine kinase-like ATPase, C-terminal domain"/>
    <property type="match status" value="1"/>
</dbReference>
<evidence type="ECO:0000313" key="6">
    <source>
        <dbReference type="EMBL" id="MBG9375060.1"/>
    </source>
</evidence>
<dbReference type="Gene3D" id="2.60.40.10">
    <property type="entry name" value="Immunoglobulins"/>
    <property type="match status" value="1"/>
</dbReference>
<dbReference type="FunFam" id="2.60.40.10:FF:000791">
    <property type="entry name" value="Two-component system sensor histidine kinase/response regulator"/>
    <property type="match status" value="1"/>
</dbReference>
<keyword evidence="3" id="KW-0597">Phosphoprotein</keyword>
<dbReference type="SMART" id="SM00387">
    <property type="entry name" value="HATPase_c"/>
    <property type="match status" value="1"/>
</dbReference>
<dbReference type="SUPFAM" id="SSF47384">
    <property type="entry name" value="Homodimeric domain of signal transducing histidine kinase"/>
    <property type="match status" value="1"/>
</dbReference>
<dbReference type="CDD" id="cd00082">
    <property type="entry name" value="HisKA"/>
    <property type="match status" value="1"/>
</dbReference>
<dbReference type="PRINTS" id="PR00344">
    <property type="entry name" value="BCTRLSENSOR"/>
</dbReference>
<feature type="domain" description="Histidine kinase" evidence="5">
    <location>
        <begin position="825"/>
        <end position="1041"/>
    </location>
</feature>
<keyword evidence="4" id="KW-0472">Membrane</keyword>
<dbReference type="InterPro" id="IPR015943">
    <property type="entry name" value="WD40/YVTN_repeat-like_dom_sf"/>
</dbReference>
<dbReference type="GO" id="GO:0000155">
    <property type="term" value="F:phosphorelay sensor kinase activity"/>
    <property type="evidence" value="ECO:0007669"/>
    <property type="project" value="InterPro"/>
</dbReference>
<dbReference type="Pfam" id="PF07495">
    <property type="entry name" value="Y_Y_Y"/>
    <property type="match status" value="1"/>
</dbReference>
<evidence type="ECO:0000256" key="1">
    <source>
        <dbReference type="ARBA" id="ARBA00000085"/>
    </source>
</evidence>
<evidence type="ECO:0000256" key="2">
    <source>
        <dbReference type="ARBA" id="ARBA00012438"/>
    </source>
</evidence>
<evidence type="ECO:0000256" key="4">
    <source>
        <dbReference type="SAM" id="Phobius"/>
    </source>
</evidence>
<keyword evidence="4" id="KW-0812">Transmembrane</keyword>
<proteinExistence type="predicted"/>
<dbReference type="CDD" id="cd00075">
    <property type="entry name" value="HATPase"/>
    <property type="match status" value="1"/>
</dbReference>
<sequence length="1048" mass="118712">MNYKTPIVLLILLQLGVTALSQTYYFRHYQVEDGLANSTVHCCIQDKKGFIWMGTKGGLNRFDGYTFKVFRHDEDDTTSIGSNFLRSLYEDEEGVIYAGTINGLYRYNDIAENFTTIRTGGEVRDIKRDGLNNLWFIIGGRLVKYNLATGKTFDFMQGDYFDATSVCITAGKEVWVSTSNGTIEHYNPAKNNFTSVKVFPDGAANRWIEKIYYSAANKIFIGTSTHGVKVYELATGKWYNIITNNTDKTGIFARDFIQTKSDEYWIATESGIFIYNTTDSSFVNLKKQYNNPYSLSDNAVYTLCKDKEGGIWAGTFFGGINYYPRPYTSFQKFFPDNSFNALSGNAVREICRDRYGNFWIGTEDAGLNKFDKHTQTFTAFKPTGNKTDITYYNIHALLANDHELWVGTFEHGLDILDIKSGKVVKHYGADAKGGLVSNFIISIIKTTDNTIYVGTRNGLQKYNAATDMFERVPQVPPNFIYTLCEDHNGTVWAGTTDNGVYYFNTKTNTKGELKYDPKNKNSLSTNFVIDVYEDSRGTIWIGTEGGGLCRYNPLTKTFKRYNAKNGFPSTTALRILEDDQHMMWITTTRGLTKLDPATDAIITYTKSNGLLNDQFNYSSGFKDEDGTIYFGSVRGMISFNPSSFAPNNYTSPIYITGLEINNEPLTVHAGTVLEKSIAYTKKITLAYNQSYVSIGFAALAYTSPEMVEYAYIMEGLDNEWTYLKSNRKVYFTDVPPGNYTFKVKAKTGSGNWSSQPAVLNIEILPPIWAGTWAYALYITAALLLIFYIIRSYNQRLIARNQRKMELFQHEKEKEIYEAKIEFFTNVAHEIRTPLTLIKAPLEKVLKQTDARADIVPNLRLMEKNTNRLVDLTSQLLDFRKTETKGFSLNFVHTDINELVKETCSHFAAAAEQKQLSCHMDLPGENIHAYVDEEALKKILSNLISNAIKFAKHTAILELAYYNNEKRRFVIKVKSDGNMIPAHLGEKIFEPFYQVQQIENQKGTGIGLALARSLAELHKGALYVDKSATTINTFVLILPVHQAIEFDLR</sequence>
<dbReference type="Pfam" id="PF00512">
    <property type="entry name" value="HisKA"/>
    <property type="match status" value="1"/>
</dbReference>
<dbReference type="InterPro" id="IPR036097">
    <property type="entry name" value="HisK_dim/P_sf"/>
</dbReference>
<dbReference type="InterPro" id="IPR005467">
    <property type="entry name" value="His_kinase_dom"/>
</dbReference>
<dbReference type="Gene3D" id="2.130.10.10">
    <property type="entry name" value="YVTN repeat-like/Quinoprotein amine dehydrogenase"/>
    <property type="match status" value="2"/>
</dbReference>
<reference evidence="6" key="1">
    <citation type="submission" date="2020-11" db="EMBL/GenBank/DDBJ databases">
        <title>Bacterial whole genome sequence for Panacibacter sp. DH6.</title>
        <authorList>
            <person name="Le V."/>
            <person name="Ko S."/>
            <person name="Ahn C.-Y."/>
            <person name="Oh H.-M."/>
        </authorList>
    </citation>
    <scope>NUCLEOTIDE SEQUENCE</scope>
    <source>
        <strain evidence="6">DH6</strain>
    </source>
</reference>
<dbReference type="SUPFAM" id="SSF55874">
    <property type="entry name" value="ATPase domain of HSP90 chaperone/DNA topoisomerase II/histidine kinase"/>
    <property type="match status" value="1"/>
</dbReference>
<dbReference type="EC" id="2.7.13.3" evidence="2"/>
<evidence type="ECO:0000259" key="5">
    <source>
        <dbReference type="PROSITE" id="PS50109"/>
    </source>
</evidence>
<dbReference type="PANTHER" id="PTHR43547:SF2">
    <property type="entry name" value="HYBRID SIGNAL TRANSDUCTION HISTIDINE KINASE C"/>
    <property type="match status" value="1"/>
</dbReference>
<dbReference type="InterPro" id="IPR013783">
    <property type="entry name" value="Ig-like_fold"/>
</dbReference>
<dbReference type="Pfam" id="PF02518">
    <property type="entry name" value="HATPase_c"/>
    <property type="match status" value="1"/>
</dbReference>
<dbReference type="SUPFAM" id="SSF63829">
    <property type="entry name" value="Calcium-dependent phosphotriesterase"/>
    <property type="match status" value="2"/>
</dbReference>
<dbReference type="AlphaFoldDB" id="A0A931E086"/>
<protein>
    <recommendedName>
        <fullName evidence="2">histidine kinase</fullName>
        <ecNumber evidence="2">2.7.13.3</ecNumber>
    </recommendedName>
</protein>
<dbReference type="FunFam" id="1.10.287.130:FF:000045">
    <property type="entry name" value="Two-component system sensor histidine kinase/response regulator"/>
    <property type="match status" value="1"/>
</dbReference>
<keyword evidence="6" id="KW-0808">Transferase</keyword>
<dbReference type="SMART" id="SM00388">
    <property type="entry name" value="HisKA"/>
    <property type="match status" value="1"/>
</dbReference>
<gene>
    <name evidence="6" type="ORF">I5907_02385</name>
</gene>
<dbReference type="EMBL" id="JADWYR010000001">
    <property type="protein sequence ID" value="MBG9375060.1"/>
    <property type="molecule type" value="Genomic_DNA"/>
</dbReference>
<keyword evidence="7" id="KW-1185">Reference proteome</keyword>
<feature type="transmembrane region" description="Helical" evidence="4">
    <location>
        <begin position="767"/>
        <end position="789"/>
    </location>
</feature>
<dbReference type="PANTHER" id="PTHR43547">
    <property type="entry name" value="TWO-COMPONENT HISTIDINE KINASE"/>
    <property type="match status" value="1"/>
</dbReference>